<dbReference type="EMBL" id="AY386371">
    <property type="protein sequence ID" value="AAR07484.1"/>
    <property type="molecule type" value="Genomic_DNA"/>
</dbReference>
<dbReference type="RefSeq" id="NP_938383.1">
    <property type="nucleotide sequence ID" value="NC_005179.1"/>
</dbReference>
<evidence type="ECO:0000313" key="1">
    <source>
        <dbReference type="EMBL" id="AAR07484.1"/>
    </source>
</evidence>
<sequence>MSFTKIIPFFNFSDIKTYVHYLANNGKKDYYGPLHAKKITLEIKKYIDDEITVNNLISIHVYKLKTKKNDCINNNFIISKAIVCVQQAKRGGYIIINELNTSKRFKLKDDKIIILSPLSRYHVSKVFRGRLVIIVLEMFIPSMQILLINNKNVKFTNNIKLFYPVKGDQIFIIKQITNVLNKVVCTQVLINQNWYSVVNAGCSKLLLPSICFGRSISVNCDNVDVKSVINNIGIIFNSVPFNYILPQKIIYNNFEFSEKVLYCKLC</sequence>
<dbReference type="InterPro" id="IPR009641">
    <property type="entry name" value="Vaccinia_virus_A37"/>
</dbReference>
<reference evidence="1 2" key="3">
    <citation type="journal article" date="2003" name="Proc. Natl. Acad. Sci. U.S.A.">
        <title>A secreted high-affinity inhibitor of human TNF from Tanapox virus.</title>
        <authorList>
            <person name="Brunetti C.R."/>
            <person name="Paulose-Murphy M."/>
            <person name="Singh R."/>
            <person name="Qin J."/>
            <person name="Barrett J.W."/>
            <person name="Tardivel A."/>
            <person name="Schneider P."/>
            <person name="Essani K."/>
            <person name="McFadden G."/>
        </authorList>
    </citation>
    <scope>NUCLEOTIDE SEQUENCE [LARGE SCALE GENOMIC DNA]</scope>
    <source>
        <strain evidence="2">VR587</strain>
    </source>
</reference>
<evidence type="ECO:0000313" key="2">
    <source>
        <dbReference type="Proteomes" id="UP000008596"/>
    </source>
</evidence>
<accession>Q6TUP2</accession>
<reference evidence="1 2" key="2">
    <citation type="journal article" date="2003" name="J. Virol.">
        <title>Complete genomic sequence and comparative analysis of the tumorigenic poxvirus Yaba monkey tumor virus.</title>
        <authorList>
            <person name="Brunetti C.R."/>
            <person name="Amano H."/>
            <person name="Ueda Y."/>
            <person name="Qin J."/>
            <person name="Miyamura T."/>
            <person name="Suzuki T."/>
            <person name="Li X."/>
            <person name="Barrett J.W."/>
            <person name="McFadden G."/>
        </authorList>
    </citation>
    <scope>NUCLEOTIDE SEQUENCE [LARGE SCALE GENOMIC DNA]</scope>
    <source>
        <strain evidence="2">VR587</strain>
    </source>
</reference>
<name>Q6TUP2_YMTV5</name>
<dbReference type="GeneID" id="2943663"/>
<protein>
    <submittedName>
        <fullName evidence="1">127R</fullName>
    </submittedName>
</protein>
<organismHost>
    <name type="scientific">Macaca</name>
    <name type="common">macaques</name>
    <dbReference type="NCBI Taxonomy" id="9539"/>
</organismHost>
<proteinExistence type="predicted"/>
<organismHost>
    <name type="scientific">Erythrocebus patas</name>
    <name type="common">Red guenon</name>
    <name type="synonym">Cercopithecus patas</name>
    <dbReference type="NCBI Taxonomy" id="9538"/>
</organismHost>
<keyword evidence="2" id="KW-1185">Reference proteome</keyword>
<organismHost>
    <name type="scientific">Homo sapiens</name>
    <name type="common">Human</name>
    <dbReference type="NCBI Taxonomy" id="9606"/>
</organismHost>
<dbReference type="Pfam" id="PF06822">
    <property type="entry name" value="DUF1235"/>
    <property type="match status" value="1"/>
</dbReference>
<dbReference type="KEGG" id="vg:2943663"/>
<organismHost>
    <name type="scientific">Papio hamadryas</name>
    <name type="common">Hamadryas baboon</name>
    <dbReference type="NCBI Taxonomy" id="9557"/>
</organismHost>
<reference evidence="1 2" key="1">
    <citation type="journal article" date="1995" name="J. Gen. Virol.">
        <title>Identification and characterization of the thymidine kinase gene of Yaba virus.</title>
        <authorList>
            <person name="Amano H."/>
            <person name="Ueda Y."/>
            <person name="Miyamura T."/>
        </authorList>
    </citation>
    <scope>NUCLEOTIDE SEQUENCE [LARGE SCALE GENOMIC DNA]</scope>
    <source>
        <strain evidence="2">VR587</strain>
    </source>
</reference>
<dbReference type="Proteomes" id="UP000008596">
    <property type="component" value="Segment"/>
</dbReference>
<organism evidence="1 2">
    <name type="scientific">Yaba monkey tumor virus (strain VR587)</name>
    <name type="common">YMTV</name>
    <dbReference type="NCBI Taxonomy" id="928314"/>
    <lineage>
        <taxon>Viruses</taxon>
        <taxon>Varidnaviria</taxon>
        <taxon>Bamfordvirae</taxon>
        <taxon>Nucleocytoviricota</taxon>
        <taxon>Pokkesviricetes</taxon>
        <taxon>Chitovirales</taxon>
        <taxon>Poxviridae</taxon>
        <taxon>Chordopoxvirinae</taxon>
        <taxon>Yatapoxvirus</taxon>
        <taxon>Yatapoxvirus yabapox</taxon>
        <taxon>Yaba monkey tumor virus</taxon>
    </lineage>
</organism>